<dbReference type="PANTHER" id="PTHR12169">
    <property type="entry name" value="ATPASE N2B"/>
    <property type="match status" value="1"/>
</dbReference>
<dbReference type="InterPro" id="IPR005654">
    <property type="entry name" value="ATPase_AFG1-like"/>
</dbReference>
<evidence type="ECO:0000256" key="1">
    <source>
        <dbReference type="ARBA" id="ARBA00022741"/>
    </source>
</evidence>
<proteinExistence type="predicted"/>
<keyword evidence="1" id="KW-0547">Nucleotide-binding</keyword>
<dbReference type="KEGG" id="hni:W911_02280"/>
<dbReference type="Pfam" id="PF03969">
    <property type="entry name" value="AFG1_ATPase"/>
    <property type="match status" value="1"/>
</dbReference>
<organism evidence="3 4">
    <name type="scientific">Hyphomicrobium nitrativorans NL23</name>
    <dbReference type="NCBI Taxonomy" id="1029756"/>
    <lineage>
        <taxon>Bacteria</taxon>
        <taxon>Pseudomonadati</taxon>
        <taxon>Pseudomonadota</taxon>
        <taxon>Alphaproteobacteria</taxon>
        <taxon>Hyphomicrobiales</taxon>
        <taxon>Hyphomicrobiaceae</taxon>
        <taxon>Hyphomicrobium</taxon>
    </lineage>
</organism>
<dbReference type="OrthoDB" id="9774491at2"/>
<dbReference type="NCBIfam" id="NF040713">
    <property type="entry name" value="ZapE"/>
    <property type="match status" value="1"/>
</dbReference>
<dbReference type="Gene3D" id="3.40.50.300">
    <property type="entry name" value="P-loop containing nucleotide triphosphate hydrolases"/>
    <property type="match status" value="1"/>
</dbReference>
<dbReference type="GO" id="GO:0016887">
    <property type="term" value="F:ATP hydrolysis activity"/>
    <property type="evidence" value="ECO:0007669"/>
    <property type="project" value="InterPro"/>
</dbReference>
<evidence type="ECO:0000313" key="3">
    <source>
        <dbReference type="EMBL" id="AHB47498.1"/>
    </source>
</evidence>
<keyword evidence="2" id="KW-0067">ATP-binding</keyword>
<dbReference type="RefSeq" id="WP_023785884.1">
    <property type="nucleotide sequence ID" value="NC_022997.1"/>
</dbReference>
<dbReference type="SUPFAM" id="SSF52540">
    <property type="entry name" value="P-loop containing nucleoside triphosphate hydrolases"/>
    <property type="match status" value="1"/>
</dbReference>
<evidence type="ECO:0000313" key="4">
    <source>
        <dbReference type="Proteomes" id="UP000018542"/>
    </source>
</evidence>
<accession>V5SA33</accession>
<dbReference type="HOGENOM" id="CLU_008681_0_1_5"/>
<gene>
    <name evidence="3" type="ORF">W911_02280</name>
</gene>
<dbReference type="GO" id="GO:0005737">
    <property type="term" value="C:cytoplasm"/>
    <property type="evidence" value="ECO:0007669"/>
    <property type="project" value="TreeGrafter"/>
</dbReference>
<sequence>MAGPLLDRYDARLASGEIEPDAAQLDAVRCLDRLAVELGGWRRGGRARLFPSLRRVREAGPRGVYLHGGVGRGKTMLMDLFFETVSFAPKRRLHFHAFMGEAHERIQRGRATTDGDPIPFVAAEMAAEAGLLCFDELAITDIADAMILGRLFSGLFAKGVVVVATSNSAPDRLYWNGLNRDLFLPFIDLIEANMDVEELVSAKDYRLDKLSGRPLYFSPCDAHAAAEIEAHWVRLTGATAGASAFVDVKGRHVPVPRQSMGVARFGFADLCEAPLGSLDYLHIAHAFHTVILEGIPVLTPERRNAARRLVHLVDTLYDTRTCLIASAEAEPDRLYTDGDGAFLFERTASRLMEMRSEAYLMDRAGRTHPGAETPMPNS</sequence>
<dbReference type="AlphaFoldDB" id="V5SA33"/>
<dbReference type="InterPro" id="IPR027417">
    <property type="entry name" value="P-loop_NTPase"/>
</dbReference>
<dbReference type="Proteomes" id="UP000018542">
    <property type="component" value="Chromosome"/>
</dbReference>
<dbReference type="STRING" id="1029756.W911_02280"/>
<dbReference type="EMBL" id="CP006912">
    <property type="protein sequence ID" value="AHB47498.1"/>
    <property type="molecule type" value="Genomic_DNA"/>
</dbReference>
<keyword evidence="4" id="KW-1185">Reference proteome</keyword>
<reference evidence="3 4" key="1">
    <citation type="journal article" date="2014" name="Genome Announc.">
        <title>Complete Genome Sequence of Hyphomicrobium nitrativorans Strain NL23, a Denitrifying Bacterium Isolated from Biofilm of a Methanol-Fed Denitrification System Treating Seawater at the Montreal Biodome.</title>
        <authorList>
            <person name="Martineau C."/>
            <person name="Villeneuve C."/>
            <person name="Mauffrey F."/>
            <person name="Villemur R."/>
        </authorList>
    </citation>
    <scope>NUCLEOTIDE SEQUENCE [LARGE SCALE GENOMIC DNA]</scope>
    <source>
        <strain evidence="3">NL23</strain>
    </source>
</reference>
<dbReference type="GO" id="GO:0005524">
    <property type="term" value="F:ATP binding"/>
    <property type="evidence" value="ECO:0007669"/>
    <property type="project" value="UniProtKB-KW"/>
</dbReference>
<dbReference type="PANTHER" id="PTHR12169:SF6">
    <property type="entry name" value="AFG1-LIKE ATPASE"/>
    <property type="match status" value="1"/>
</dbReference>
<evidence type="ECO:0000256" key="2">
    <source>
        <dbReference type="ARBA" id="ARBA00022840"/>
    </source>
</evidence>
<protein>
    <submittedName>
        <fullName evidence="3">ATPase</fullName>
    </submittedName>
</protein>
<dbReference type="PATRIC" id="fig|1029756.8.peg.485"/>
<name>V5SA33_9HYPH</name>